<feature type="domain" description="CBS" evidence="12">
    <location>
        <begin position="228"/>
        <end position="287"/>
    </location>
</feature>
<dbReference type="InterPro" id="IPR016169">
    <property type="entry name" value="FAD-bd_PCMH_sub2"/>
</dbReference>
<dbReference type="SMART" id="SM01091">
    <property type="entry name" value="CorC_HlyC"/>
    <property type="match status" value="1"/>
</dbReference>
<dbReference type="InterPro" id="IPR005170">
    <property type="entry name" value="Transptr-assoc_dom"/>
</dbReference>
<feature type="transmembrane region" description="Helical" evidence="11">
    <location>
        <begin position="28"/>
        <end position="53"/>
    </location>
</feature>
<evidence type="ECO:0000313" key="15">
    <source>
        <dbReference type="Proteomes" id="UP000181790"/>
    </source>
</evidence>
<dbReference type="InterPro" id="IPR046342">
    <property type="entry name" value="CBS_dom_sf"/>
</dbReference>
<dbReference type="SUPFAM" id="SSF56176">
    <property type="entry name" value="FAD-binding/transporter-associated domain-like"/>
    <property type="match status" value="1"/>
</dbReference>
<feature type="transmembrane region" description="Helical" evidence="11">
    <location>
        <begin position="116"/>
        <end position="136"/>
    </location>
</feature>
<comment type="similarity">
    <text evidence="2">Belongs to the UPF0053 family.</text>
</comment>
<dbReference type="InterPro" id="IPR036318">
    <property type="entry name" value="FAD-bd_PCMH-like_sf"/>
</dbReference>
<dbReference type="Gene3D" id="3.10.580.10">
    <property type="entry name" value="CBS-domain"/>
    <property type="match status" value="1"/>
</dbReference>
<feature type="domain" description="CBS" evidence="12">
    <location>
        <begin position="292"/>
        <end position="349"/>
    </location>
</feature>
<proteinExistence type="inferred from homology"/>
<dbReference type="FunFam" id="3.10.580.10:FF:000002">
    <property type="entry name" value="Magnesium/cobalt efflux protein CorC"/>
    <property type="match status" value="1"/>
</dbReference>
<evidence type="ECO:0000256" key="9">
    <source>
        <dbReference type="PROSITE-ProRule" id="PRU00703"/>
    </source>
</evidence>
<evidence type="ECO:0000256" key="2">
    <source>
        <dbReference type="ARBA" id="ARBA00006337"/>
    </source>
</evidence>
<keyword evidence="5" id="KW-0677">Repeat</keyword>
<keyword evidence="3" id="KW-1003">Cell membrane</keyword>
<evidence type="ECO:0000256" key="3">
    <source>
        <dbReference type="ARBA" id="ARBA00022475"/>
    </source>
</evidence>
<keyword evidence="6 10" id="KW-1133">Transmembrane helix</keyword>
<keyword evidence="15" id="KW-1185">Reference proteome</keyword>
<dbReference type="PROSITE" id="PS51846">
    <property type="entry name" value="CNNM"/>
    <property type="match status" value="1"/>
</dbReference>
<dbReference type="OrthoDB" id="9798188at2"/>
<reference evidence="14 15" key="1">
    <citation type="submission" date="2016-10" db="EMBL/GenBank/DDBJ databases">
        <title>Arsenicibacter rosenii gen. nov., sp. nov., an efficient arsenic-methylating bacterium isolated from an arsenic-contaminated paddy soil.</title>
        <authorList>
            <person name="Huang K."/>
        </authorList>
    </citation>
    <scope>NUCLEOTIDE SEQUENCE [LARGE SCALE GENOMIC DNA]</scope>
    <source>
        <strain evidence="14 15">SM-1</strain>
    </source>
</reference>
<name>A0A1S2VKS9_9BACT</name>
<dbReference type="PANTHER" id="PTHR22777">
    <property type="entry name" value="HEMOLYSIN-RELATED"/>
    <property type="match status" value="1"/>
</dbReference>
<comment type="subcellular location">
    <subcellularLocation>
        <location evidence="1">Cell membrane</location>
        <topology evidence="1">Multi-pass membrane protein</topology>
    </subcellularLocation>
</comment>
<accession>A0A1S2VKS9</accession>
<organism evidence="14 15">
    <name type="scientific">Arsenicibacter rosenii</name>
    <dbReference type="NCBI Taxonomy" id="1750698"/>
    <lineage>
        <taxon>Bacteria</taxon>
        <taxon>Pseudomonadati</taxon>
        <taxon>Bacteroidota</taxon>
        <taxon>Cytophagia</taxon>
        <taxon>Cytophagales</taxon>
        <taxon>Spirosomataceae</taxon>
        <taxon>Arsenicibacter</taxon>
    </lineage>
</organism>
<evidence type="ECO:0000256" key="11">
    <source>
        <dbReference type="SAM" id="Phobius"/>
    </source>
</evidence>
<evidence type="ECO:0000256" key="5">
    <source>
        <dbReference type="ARBA" id="ARBA00022737"/>
    </source>
</evidence>
<dbReference type="PROSITE" id="PS51371">
    <property type="entry name" value="CBS"/>
    <property type="match status" value="2"/>
</dbReference>
<evidence type="ECO:0000256" key="7">
    <source>
        <dbReference type="ARBA" id="ARBA00023122"/>
    </source>
</evidence>
<keyword evidence="8 10" id="KW-0472">Membrane</keyword>
<feature type="transmembrane region" description="Helical" evidence="11">
    <location>
        <begin position="156"/>
        <end position="175"/>
    </location>
</feature>
<dbReference type="SUPFAM" id="SSF54631">
    <property type="entry name" value="CBS-domain pair"/>
    <property type="match status" value="1"/>
</dbReference>
<dbReference type="Pfam" id="PF03471">
    <property type="entry name" value="CorC_HlyC"/>
    <property type="match status" value="1"/>
</dbReference>
<dbReference type="AlphaFoldDB" id="A0A1S2VKS9"/>
<evidence type="ECO:0000256" key="4">
    <source>
        <dbReference type="ARBA" id="ARBA00022692"/>
    </source>
</evidence>
<dbReference type="Proteomes" id="UP000181790">
    <property type="component" value="Unassembled WGS sequence"/>
</dbReference>
<dbReference type="CDD" id="cd04590">
    <property type="entry name" value="CBS_pair_CorC_HlyC_assoc"/>
    <property type="match status" value="1"/>
</dbReference>
<feature type="transmembrane region" description="Helical" evidence="11">
    <location>
        <begin position="82"/>
        <end position="104"/>
    </location>
</feature>
<dbReference type="RefSeq" id="WP_071503276.1">
    <property type="nucleotide sequence ID" value="NZ_MORL01000005.1"/>
</dbReference>
<evidence type="ECO:0000256" key="8">
    <source>
        <dbReference type="ARBA" id="ARBA00023136"/>
    </source>
</evidence>
<dbReference type="InterPro" id="IPR002550">
    <property type="entry name" value="CNNM"/>
</dbReference>
<dbReference type="NCBIfam" id="TIGR03520">
    <property type="entry name" value="GldE"/>
    <property type="match status" value="1"/>
</dbReference>
<dbReference type="Pfam" id="PF00571">
    <property type="entry name" value="CBS"/>
    <property type="match status" value="1"/>
</dbReference>
<dbReference type="PANTHER" id="PTHR22777:SF32">
    <property type="entry name" value="UPF0053 INNER MEMBRANE PROTEIN YFJD"/>
    <property type="match status" value="1"/>
</dbReference>
<dbReference type="GO" id="GO:0005886">
    <property type="term" value="C:plasma membrane"/>
    <property type="evidence" value="ECO:0007669"/>
    <property type="project" value="UniProtKB-SubCell"/>
</dbReference>
<comment type="caution">
    <text evidence="14">The sequence shown here is derived from an EMBL/GenBank/DDBJ whole genome shotgun (WGS) entry which is preliminary data.</text>
</comment>
<evidence type="ECO:0000259" key="13">
    <source>
        <dbReference type="PROSITE" id="PS51846"/>
    </source>
</evidence>
<protein>
    <submittedName>
        <fullName evidence="14">Magnesium/cobalt efflux protein</fullName>
    </submittedName>
</protein>
<dbReference type="InterPro" id="IPR019862">
    <property type="entry name" value="Motility-assoc_prot_GldE"/>
</dbReference>
<sequence length="455" mass="51336">MDPGDPSIRQVLPAADASWSTYFNEYGLFAALLLLLLVLASLASATEAAFFTLTPEHRNSCRESTDPADKRIARLLERPRRLLASLVILNNTFNIAIVVIVTYLTWHTAQHLKASAWWLIGGTLLTTLAIVLFGEIIPKLYASQNNITVARQTAPLAQLALFLFKPFSILLVNLSNQIDKRIQRRGYRVSVEELNQAVDLAGSDSTAEEREIIKGIVNFSNLTARQVMRSRVDISAVDFNFTFTELMERINVSGYSRIPVFKESIDQVEGILYIKDLLPHLNADHDFSWQHLIRPAFFIPEQKKVDDLLQDFQKKRVHLAIVVDEYGGTRGLVTLEDIIEEILGDINDEFDDEELAPFRRINDHTFIFEGKTALSDVCRALDIDLSLFDDIREGSESLGGLLLALFNHLPGEGEEISTQGLTFHVLKADHKRIHEVRITRKAEQERPESVASKES</sequence>
<dbReference type="GO" id="GO:0050660">
    <property type="term" value="F:flavin adenine dinucleotide binding"/>
    <property type="evidence" value="ECO:0007669"/>
    <property type="project" value="InterPro"/>
</dbReference>
<evidence type="ECO:0000256" key="10">
    <source>
        <dbReference type="PROSITE-ProRule" id="PRU01193"/>
    </source>
</evidence>
<evidence type="ECO:0000259" key="12">
    <source>
        <dbReference type="PROSITE" id="PS51371"/>
    </source>
</evidence>
<evidence type="ECO:0000256" key="6">
    <source>
        <dbReference type="ARBA" id="ARBA00022989"/>
    </source>
</evidence>
<dbReference type="InterPro" id="IPR000644">
    <property type="entry name" value="CBS_dom"/>
</dbReference>
<keyword evidence="4 10" id="KW-0812">Transmembrane</keyword>
<keyword evidence="7 9" id="KW-0129">CBS domain</keyword>
<evidence type="ECO:0000256" key="1">
    <source>
        <dbReference type="ARBA" id="ARBA00004651"/>
    </source>
</evidence>
<dbReference type="EMBL" id="MORL01000005">
    <property type="protein sequence ID" value="OIN58825.1"/>
    <property type="molecule type" value="Genomic_DNA"/>
</dbReference>
<evidence type="ECO:0000313" key="14">
    <source>
        <dbReference type="EMBL" id="OIN58825.1"/>
    </source>
</evidence>
<dbReference type="Pfam" id="PF01595">
    <property type="entry name" value="CNNM"/>
    <property type="match status" value="1"/>
</dbReference>
<feature type="domain" description="CNNM transmembrane" evidence="13">
    <location>
        <begin position="22"/>
        <end position="211"/>
    </location>
</feature>
<dbReference type="Gene3D" id="3.30.465.10">
    <property type="match status" value="1"/>
</dbReference>
<dbReference type="InterPro" id="IPR044751">
    <property type="entry name" value="Ion_transp-like_CBS"/>
</dbReference>
<gene>
    <name evidence="14" type="ORF">BLX24_11370</name>
</gene>